<dbReference type="PANTHER" id="PTHR18968">
    <property type="entry name" value="THIAMINE PYROPHOSPHATE ENZYMES"/>
    <property type="match status" value="1"/>
</dbReference>
<dbReference type="GO" id="GO:0050660">
    <property type="term" value="F:flavin adenine dinucleotide binding"/>
    <property type="evidence" value="ECO:0007669"/>
    <property type="project" value="TreeGrafter"/>
</dbReference>
<dbReference type="GO" id="GO:0009097">
    <property type="term" value="P:isoleucine biosynthetic process"/>
    <property type="evidence" value="ECO:0007669"/>
    <property type="project" value="TreeGrafter"/>
</dbReference>
<evidence type="ECO:0000313" key="7">
    <source>
        <dbReference type="EMBL" id="CAA9552476.1"/>
    </source>
</evidence>
<dbReference type="InterPro" id="IPR012000">
    <property type="entry name" value="Thiamin_PyroP_enz_cen_dom"/>
</dbReference>
<dbReference type="InterPro" id="IPR029061">
    <property type="entry name" value="THDP-binding"/>
</dbReference>
<dbReference type="EMBL" id="CADCWN010000028">
    <property type="protein sequence ID" value="CAA9552476.1"/>
    <property type="molecule type" value="Genomic_DNA"/>
</dbReference>
<dbReference type="CDD" id="cd00568">
    <property type="entry name" value="TPP_enzymes"/>
    <property type="match status" value="1"/>
</dbReference>
<dbReference type="Pfam" id="PF02775">
    <property type="entry name" value="TPP_enzyme_C"/>
    <property type="match status" value="1"/>
</dbReference>
<evidence type="ECO:0000256" key="3">
    <source>
        <dbReference type="RuleBase" id="RU362132"/>
    </source>
</evidence>
<dbReference type="FunFam" id="3.40.50.970:FF:000007">
    <property type="entry name" value="Acetolactate synthase"/>
    <property type="match status" value="1"/>
</dbReference>
<dbReference type="InterPro" id="IPR045229">
    <property type="entry name" value="TPP_enz"/>
</dbReference>
<dbReference type="CDD" id="cd07035">
    <property type="entry name" value="TPP_PYR_POX_like"/>
    <property type="match status" value="1"/>
</dbReference>
<organism evidence="7">
    <name type="scientific">uncultured Thermomicrobiales bacterium</name>
    <dbReference type="NCBI Taxonomy" id="1645740"/>
    <lineage>
        <taxon>Bacteria</taxon>
        <taxon>Pseudomonadati</taxon>
        <taxon>Thermomicrobiota</taxon>
        <taxon>Thermomicrobia</taxon>
        <taxon>Thermomicrobiales</taxon>
        <taxon>environmental samples</taxon>
    </lineage>
</organism>
<name>A0A6J4UNX7_9BACT</name>
<reference evidence="7" key="1">
    <citation type="submission" date="2020-02" db="EMBL/GenBank/DDBJ databases">
        <authorList>
            <person name="Meier V. D."/>
        </authorList>
    </citation>
    <scope>NUCLEOTIDE SEQUENCE</scope>
    <source>
        <strain evidence="7">AVDCRST_MAG18</strain>
    </source>
</reference>
<dbReference type="Gene3D" id="3.40.50.970">
    <property type="match status" value="2"/>
</dbReference>
<dbReference type="Pfam" id="PF00205">
    <property type="entry name" value="TPP_enzyme_M"/>
    <property type="match status" value="1"/>
</dbReference>
<evidence type="ECO:0000259" key="5">
    <source>
        <dbReference type="Pfam" id="PF02775"/>
    </source>
</evidence>
<dbReference type="GO" id="GO:0009099">
    <property type="term" value="P:L-valine biosynthetic process"/>
    <property type="evidence" value="ECO:0007669"/>
    <property type="project" value="TreeGrafter"/>
</dbReference>
<feature type="domain" description="Thiamine pyrophosphate enzyme central" evidence="4">
    <location>
        <begin position="194"/>
        <end position="320"/>
    </location>
</feature>
<dbReference type="PANTHER" id="PTHR18968:SF167">
    <property type="entry name" value="ACETOLACTATE SYNTHASE LARGE SUBUNIT ILVB2-RELATED"/>
    <property type="match status" value="1"/>
</dbReference>
<dbReference type="InterPro" id="IPR011766">
    <property type="entry name" value="TPP_enzyme_TPP-bd"/>
</dbReference>
<dbReference type="Gene3D" id="3.40.50.1220">
    <property type="entry name" value="TPP-binding domain"/>
    <property type="match status" value="1"/>
</dbReference>
<dbReference type="PROSITE" id="PS00187">
    <property type="entry name" value="TPP_ENZYMES"/>
    <property type="match status" value="1"/>
</dbReference>
<evidence type="ECO:0000256" key="2">
    <source>
        <dbReference type="ARBA" id="ARBA00023052"/>
    </source>
</evidence>
<evidence type="ECO:0000256" key="1">
    <source>
        <dbReference type="ARBA" id="ARBA00007812"/>
    </source>
</evidence>
<evidence type="ECO:0000259" key="6">
    <source>
        <dbReference type="Pfam" id="PF02776"/>
    </source>
</evidence>
<dbReference type="NCBIfam" id="NF006122">
    <property type="entry name" value="PRK08266.1"/>
    <property type="match status" value="1"/>
</dbReference>
<dbReference type="GO" id="GO:0000287">
    <property type="term" value="F:magnesium ion binding"/>
    <property type="evidence" value="ECO:0007669"/>
    <property type="project" value="InterPro"/>
</dbReference>
<evidence type="ECO:0000259" key="4">
    <source>
        <dbReference type="Pfam" id="PF00205"/>
    </source>
</evidence>
<proteinExistence type="inferred from homology"/>
<sequence length="547" mass="57533">MARLTGGQILVEAIKREGIDTIFGLPGIQLDWLFDALFASRESLRVIHTRHEQATSYMADGYARTTGKVGTCLVVPGPGLLNATAGLSTAYACSSPVLCLTGQIESGLIGGGRGELHEIPNQLQMLQSVTKWAARATSPAEIPGLVAEAFRSLRSGRSRPVALEIPPDVLGAEAEVAFPAREVPARVTPDQGAIRRAAELLQRAERPLIFAGGGVLRAEAWPEVRALAEALQAPVIMTENGRGILSDRHPLAHTALSARQLLAGADAIFAVGTRLLEAAAWIGLPAGVPLIQLDVDPEEVGRNATPTVGIVGDAKLGLAGLLGLVEGGQPRPSREAESRAIKEKVEDLLFELQPQQSFAAALRAALPDDGIVVSEMTQMGYYSGVGLPIYEPRTYLTPGYQGTLGYGYATALGAQVGSPDKKVVAICGDGGFMYNVQELATAKQHNIPLVGIVFNDGAFGNVKRIQKARLGGHTYGSELQNPDFVALARAFGIAGMRAETPDALGGALREALATNEPTLIDVPIGEVPSLWSLLYPSAPESADASEG</sequence>
<dbReference type="SUPFAM" id="SSF52518">
    <property type="entry name" value="Thiamin diphosphate-binding fold (THDP-binding)"/>
    <property type="match status" value="2"/>
</dbReference>
<gene>
    <name evidence="7" type="ORF">AVDCRST_MAG18-430</name>
</gene>
<comment type="similarity">
    <text evidence="1 3">Belongs to the TPP enzyme family.</text>
</comment>
<dbReference type="InterPro" id="IPR000399">
    <property type="entry name" value="TPP-bd_CS"/>
</dbReference>
<dbReference type="InterPro" id="IPR029035">
    <property type="entry name" value="DHS-like_NAD/FAD-binding_dom"/>
</dbReference>
<dbReference type="GO" id="GO:0005948">
    <property type="term" value="C:acetolactate synthase complex"/>
    <property type="evidence" value="ECO:0007669"/>
    <property type="project" value="TreeGrafter"/>
</dbReference>
<dbReference type="SUPFAM" id="SSF52467">
    <property type="entry name" value="DHS-like NAD/FAD-binding domain"/>
    <property type="match status" value="1"/>
</dbReference>
<accession>A0A6J4UNX7</accession>
<protein>
    <submittedName>
        <fullName evidence="7">Acetohydroxy acid synthase</fullName>
    </submittedName>
</protein>
<dbReference type="InterPro" id="IPR012001">
    <property type="entry name" value="Thiamin_PyroP_enz_TPP-bd_dom"/>
</dbReference>
<dbReference type="Pfam" id="PF02776">
    <property type="entry name" value="TPP_enzyme_N"/>
    <property type="match status" value="1"/>
</dbReference>
<feature type="domain" description="Thiamine pyrophosphate enzyme TPP-binding" evidence="5">
    <location>
        <begin position="387"/>
        <end position="522"/>
    </location>
</feature>
<feature type="domain" description="Thiamine pyrophosphate enzyme N-terminal TPP-binding" evidence="6">
    <location>
        <begin position="5"/>
        <end position="125"/>
    </location>
</feature>
<dbReference type="GO" id="GO:0003984">
    <property type="term" value="F:acetolactate synthase activity"/>
    <property type="evidence" value="ECO:0007669"/>
    <property type="project" value="TreeGrafter"/>
</dbReference>
<keyword evidence="2 3" id="KW-0786">Thiamine pyrophosphate</keyword>
<dbReference type="GO" id="GO:0030976">
    <property type="term" value="F:thiamine pyrophosphate binding"/>
    <property type="evidence" value="ECO:0007669"/>
    <property type="project" value="InterPro"/>
</dbReference>
<dbReference type="AlphaFoldDB" id="A0A6J4UNX7"/>